<evidence type="ECO:0000313" key="11">
    <source>
        <dbReference type="Proteomes" id="UP001208689"/>
    </source>
</evidence>
<comment type="catalytic activity">
    <reaction evidence="8">
        <text>L-glutamine + H2O = L-glutamate + NH4(+)</text>
        <dbReference type="Rhea" id="RHEA:15889"/>
        <dbReference type="ChEBI" id="CHEBI:15377"/>
        <dbReference type="ChEBI" id="CHEBI:28938"/>
        <dbReference type="ChEBI" id="CHEBI:29985"/>
        <dbReference type="ChEBI" id="CHEBI:58359"/>
    </reaction>
</comment>
<dbReference type="Pfam" id="PF00117">
    <property type="entry name" value="GATase"/>
    <property type="match status" value="1"/>
</dbReference>
<keyword evidence="6 8" id="KW-0315">Glutamine amidotransferase</keyword>
<dbReference type="EC" id="6.3.5.5" evidence="8"/>
<dbReference type="Gene3D" id="3.40.50.880">
    <property type="match status" value="1"/>
</dbReference>
<evidence type="ECO:0000256" key="5">
    <source>
        <dbReference type="ARBA" id="ARBA00022840"/>
    </source>
</evidence>
<evidence type="ECO:0000259" key="9">
    <source>
        <dbReference type="SMART" id="SM01097"/>
    </source>
</evidence>
<dbReference type="InterPro" id="IPR006274">
    <property type="entry name" value="CarbamoylP_synth_ssu"/>
</dbReference>
<accession>A0ABY6HPH5</accession>
<evidence type="ECO:0000256" key="8">
    <source>
        <dbReference type="HAMAP-Rule" id="MF_01209"/>
    </source>
</evidence>
<feature type="active site" evidence="8">
    <location>
        <position position="370"/>
    </location>
</feature>
<dbReference type="Proteomes" id="UP001208689">
    <property type="component" value="Chromosome"/>
</dbReference>
<dbReference type="PRINTS" id="PR00099">
    <property type="entry name" value="CPSGATASE"/>
</dbReference>
<feature type="binding site" evidence="8">
    <location>
        <position position="330"/>
    </location>
    <ligand>
        <name>L-glutamine</name>
        <dbReference type="ChEBI" id="CHEBI:58359"/>
    </ligand>
</feature>
<evidence type="ECO:0000256" key="1">
    <source>
        <dbReference type="ARBA" id="ARBA00005077"/>
    </source>
</evidence>
<dbReference type="GO" id="GO:0004088">
    <property type="term" value="F:carbamoyl-phosphate synthase (glutamine-hydrolyzing) activity"/>
    <property type="evidence" value="ECO:0007669"/>
    <property type="project" value="UniProtKB-EC"/>
</dbReference>
<feature type="binding site" evidence="8">
    <location>
        <position position="327"/>
    </location>
    <ligand>
        <name>L-glutamine</name>
        <dbReference type="ChEBI" id="CHEBI:58359"/>
    </ligand>
</feature>
<feature type="binding site" evidence="8">
    <location>
        <position position="63"/>
    </location>
    <ligand>
        <name>L-glutamine</name>
        <dbReference type="ChEBI" id="CHEBI:58359"/>
    </ligand>
</feature>
<dbReference type="PANTHER" id="PTHR43418:SF7">
    <property type="entry name" value="CARBAMOYL-PHOSPHATE SYNTHASE SMALL CHAIN"/>
    <property type="match status" value="1"/>
</dbReference>
<feature type="binding site" evidence="8">
    <location>
        <position position="329"/>
    </location>
    <ligand>
        <name>L-glutamine</name>
        <dbReference type="ChEBI" id="CHEBI:58359"/>
    </ligand>
</feature>
<protein>
    <recommendedName>
        <fullName evidence="8">Carbamoyl phosphate synthase small chain</fullName>
        <ecNumber evidence="8">6.3.5.5</ecNumber>
    </recommendedName>
    <alternativeName>
        <fullName evidence="8">Carbamoyl phosphate synthetase glutamine chain</fullName>
    </alternativeName>
</protein>
<feature type="binding site" evidence="8">
    <location>
        <position position="257"/>
    </location>
    <ligand>
        <name>L-glutamine</name>
        <dbReference type="ChEBI" id="CHEBI:58359"/>
    </ligand>
</feature>
<comment type="pathway">
    <text evidence="1 8">Amino-acid biosynthesis; L-arginine biosynthesis; carbamoyl phosphate from bicarbonate: step 1/1.</text>
</comment>
<comment type="subunit">
    <text evidence="8">Composed of two chains; the small (or glutamine) chain promotes the hydrolysis of glutamine to ammonia, which is used by the large (or ammonia) chain to synthesize carbamoyl phosphate. Tetramer of heterodimers (alpha,beta)4.</text>
</comment>
<evidence type="ECO:0000256" key="4">
    <source>
        <dbReference type="ARBA" id="ARBA00022741"/>
    </source>
</evidence>
<keyword evidence="5 8" id="KW-0067">ATP-binding</keyword>
<dbReference type="InterPro" id="IPR029062">
    <property type="entry name" value="Class_I_gatase-like"/>
</dbReference>
<dbReference type="CDD" id="cd01744">
    <property type="entry name" value="GATase1_CPSase"/>
    <property type="match status" value="1"/>
</dbReference>
<feature type="binding site" evidence="8">
    <location>
        <position position="259"/>
    </location>
    <ligand>
        <name>L-glutamine</name>
        <dbReference type="ChEBI" id="CHEBI:58359"/>
    </ligand>
</feature>
<feature type="active site" description="Nucleophile" evidence="8">
    <location>
        <position position="285"/>
    </location>
</feature>
<comment type="catalytic activity">
    <reaction evidence="7 8">
        <text>hydrogencarbonate + L-glutamine + 2 ATP + H2O = carbamoyl phosphate + L-glutamate + 2 ADP + phosphate + 2 H(+)</text>
        <dbReference type="Rhea" id="RHEA:18633"/>
        <dbReference type="ChEBI" id="CHEBI:15377"/>
        <dbReference type="ChEBI" id="CHEBI:15378"/>
        <dbReference type="ChEBI" id="CHEBI:17544"/>
        <dbReference type="ChEBI" id="CHEBI:29985"/>
        <dbReference type="ChEBI" id="CHEBI:30616"/>
        <dbReference type="ChEBI" id="CHEBI:43474"/>
        <dbReference type="ChEBI" id="CHEBI:58228"/>
        <dbReference type="ChEBI" id="CHEBI:58359"/>
        <dbReference type="ChEBI" id="CHEBI:456216"/>
        <dbReference type="EC" id="6.3.5.5"/>
    </reaction>
</comment>
<dbReference type="EMBL" id="CP104013">
    <property type="protein sequence ID" value="UYP44464.1"/>
    <property type="molecule type" value="Genomic_DNA"/>
</dbReference>
<dbReference type="InterPro" id="IPR036480">
    <property type="entry name" value="CarbP_synth_ssu_N_sf"/>
</dbReference>
<evidence type="ECO:0000256" key="2">
    <source>
        <dbReference type="ARBA" id="ARBA00007800"/>
    </source>
</evidence>
<reference evidence="10" key="1">
    <citation type="submission" date="2022-09" db="EMBL/GenBank/DDBJ databases">
        <title>Actin cytoskeleton and complex cell architecture in an #Asgard archaeon.</title>
        <authorList>
            <person name="Ponce Toledo R.I."/>
            <person name="Schleper C."/>
            <person name="Rodrigues Oliveira T."/>
            <person name="Wollweber F."/>
            <person name="Xu J."/>
            <person name="Rittmann S."/>
            <person name="Klingl A."/>
            <person name="Pilhofer M."/>
        </authorList>
    </citation>
    <scope>NUCLEOTIDE SEQUENCE</scope>
    <source>
        <strain evidence="10">B-35</strain>
    </source>
</reference>
<comment type="pathway">
    <text evidence="8">Pyrimidine metabolism; UMP biosynthesis via de novo pathway; (S)-dihydroorotate from bicarbonate: step 1/3.</text>
</comment>
<feature type="binding site" evidence="8">
    <location>
        <position position="289"/>
    </location>
    <ligand>
        <name>L-glutamine</name>
        <dbReference type="ChEBI" id="CHEBI:58359"/>
    </ligand>
</feature>
<sequence>MNLVGKQMITLETLLEEQKAVLVLSNGKIFHGIGFGATTKAIGELVFTTFTAAGYNCALTDPSNHGQLYTLTYPLVGNYGVPPWEKDQTGIEKWFESDSIKCSGFIVHEACKNPSHYESTKNLDMFLKEHHIPGIERIDTRELTKILRKEGVQLGLLQVFAKDELIPSDTELLQEVKNALDPNQRHLVAEISREKVQELRIAEERSIGTVIVIDCGVKNNILRELNKRNLDVVIVPYNTSYEEIMKYDPDGILISNGPGDPKKCIETIEVAKNIINNNIPCMGICLGNQIIGLAAGGDTYKMKFGHRGGNKPVIDLRTGKGFITSQNHGYALKITTLLKSGFKPLFTNADDGTNEGIYHPEKPIFAVQFHPEAYPGPEDTTYLFDDFLQNIAFRAFTHPRDKNQSIEEEI</sequence>
<proteinExistence type="inferred from homology"/>
<dbReference type="SUPFAM" id="SSF52021">
    <property type="entry name" value="Carbamoyl phosphate synthetase, small subunit N-terminal domain"/>
    <property type="match status" value="1"/>
</dbReference>
<evidence type="ECO:0000256" key="6">
    <source>
        <dbReference type="ARBA" id="ARBA00022962"/>
    </source>
</evidence>
<keyword evidence="4 8" id="KW-0547">Nucleotide-binding</keyword>
<dbReference type="InterPro" id="IPR035686">
    <property type="entry name" value="CPSase_GATase1"/>
</dbReference>
<dbReference type="SMART" id="SM01097">
    <property type="entry name" value="CPSase_sm_chain"/>
    <property type="match status" value="1"/>
</dbReference>
<dbReference type="Gene3D" id="3.50.30.20">
    <property type="entry name" value="Carbamoyl-phosphate synthase small subunit, N-terminal domain"/>
    <property type="match status" value="1"/>
</dbReference>
<dbReference type="PROSITE" id="PS51273">
    <property type="entry name" value="GATASE_TYPE_1"/>
    <property type="match status" value="1"/>
</dbReference>
<evidence type="ECO:0000313" key="10">
    <source>
        <dbReference type="EMBL" id="UYP44464.1"/>
    </source>
</evidence>
<dbReference type="NCBIfam" id="TIGR01368">
    <property type="entry name" value="CPSaseIIsmall"/>
    <property type="match status" value="1"/>
</dbReference>
<dbReference type="InterPro" id="IPR050472">
    <property type="entry name" value="Anth_synth/Amidotransfase"/>
</dbReference>
<keyword evidence="8" id="KW-0055">Arginine biosynthesis</keyword>
<dbReference type="HAMAP" id="MF_01209">
    <property type="entry name" value="CPSase_S_chain"/>
    <property type="match status" value="1"/>
</dbReference>
<gene>
    <name evidence="8" type="primary">carA</name>
    <name evidence="10" type="ORF">NEF87_000749</name>
</gene>
<feature type="active site" evidence="8">
    <location>
        <position position="372"/>
    </location>
</feature>
<dbReference type="InterPro" id="IPR017926">
    <property type="entry name" value="GATASE"/>
</dbReference>
<keyword evidence="11" id="KW-1185">Reference proteome</keyword>
<feature type="domain" description="Carbamoyl-phosphate synthase small subunit N-terminal" evidence="9">
    <location>
        <begin position="18"/>
        <end position="158"/>
    </location>
</feature>
<keyword evidence="8" id="KW-0665">Pyrimidine biosynthesis</keyword>
<evidence type="ECO:0000256" key="7">
    <source>
        <dbReference type="ARBA" id="ARBA00048816"/>
    </source>
</evidence>
<keyword evidence="8" id="KW-0028">Amino-acid biosynthesis</keyword>
<evidence type="ECO:0000256" key="3">
    <source>
        <dbReference type="ARBA" id="ARBA00022598"/>
    </source>
</evidence>
<comment type="similarity">
    <text evidence="2 8">Belongs to the CarA family.</text>
</comment>
<dbReference type="NCBIfam" id="NF009475">
    <property type="entry name" value="PRK12838.1"/>
    <property type="match status" value="1"/>
</dbReference>
<feature type="region of interest" description="CPSase" evidence="8">
    <location>
        <begin position="1"/>
        <end position="200"/>
    </location>
</feature>
<dbReference type="PRINTS" id="PR00097">
    <property type="entry name" value="ANTSNTHASEII"/>
</dbReference>
<dbReference type="PRINTS" id="PR00096">
    <property type="entry name" value="GATASE"/>
</dbReference>
<organism evidence="10 11">
    <name type="scientific">Candidatus Lokiarchaeum ossiferum</name>
    <dbReference type="NCBI Taxonomy" id="2951803"/>
    <lineage>
        <taxon>Archaea</taxon>
        <taxon>Promethearchaeati</taxon>
        <taxon>Promethearchaeota</taxon>
        <taxon>Promethearchaeia</taxon>
        <taxon>Promethearchaeales</taxon>
        <taxon>Promethearchaeaceae</taxon>
        <taxon>Candidatus Lokiarchaeum</taxon>
    </lineage>
</organism>
<comment type="function">
    <text evidence="8">Small subunit of the glutamine-dependent carbamoyl phosphate synthetase (CPSase). CPSase catalyzes the formation of carbamoyl phosphate from the ammonia moiety of glutamine, carbonate, and phosphate donated by ATP, constituting the first step of 2 biosynthetic pathways, one leading to arginine and/or urea and the other to pyrimidine nucleotides. The small subunit (glutamine amidotransferase) binds and cleaves glutamine to supply the large subunit with the substrate ammonia.</text>
</comment>
<dbReference type="Pfam" id="PF00988">
    <property type="entry name" value="CPSase_sm_chain"/>
    <property type="match status" value="1"/>
</dbReference>
<dbReference type="SUPFAM" id="SSF52317">
    <property type="entry name" value="Class I glutamine amidotransferase-like"/>
    <property type="match status" value="1"/>
</dbReference>
<keyword evidence="3 8" id="KW-0436">Ligase</keyword>
<feature type="binding site" evidence="8">
    <location>
        <position position="286"/>
    </location>
    <ligand>
        <name>L-glutamine</name>
        <dbReference type="ChEBI" id="CHEBI:58359"/>
    </ligand>
</feature>
<dbReference type="InterPro" id="IPR002474">
    <property type="entry name" value="CarbamoylP_synth_ssu_N"/>
</dbReference>
<dbReference type="PANTHER" id="PTHR43418">
    <property type="entry name" value="MULTIFUNCTIONAL TRYPTOPHAN BIOSYNTHESIS PROTEIN-RELATED"/>
    <property type="match status" value="1"/>
</dbReference>
<name>A0ABY6HPH5_9ARCH</name>